<sequence length="109" mass="13070">RYCRAQNSFLAYIRDDAENGWIQSNMNVTDLWWVGATDWNTGTWIWSYDFSPLNYTKWKKGEPNAYNGTEENCCNMYYDGEWNDRNCTHELPFVCKDTERKISLKRTKE</sequence>
<keyword evidence="3" id="KW-1185">Reference proteome</keyword>
<dbReference type="EMBL" id="UYJE01006130">
    <property type="protein sequence ID" value="VDI43299.1"/>
    <property type="molecule type" value="Genomic_DNA"/>
</dbReference>
<protein>
    <recommendedName>
        <fullName evidence="1">C-type lectin domain-containing protein</fullName>
    </recommendedName>
</protein>
<dbReference type="InterPro" id="IPR016187">
    <property type="entry name" value="CTDL_fold"/>
</dbReference>
<dbReference type="PANTHER" id="PTHR22803">
    <property type="entry name" value="MANNOSE, PHOSPHOLIPASE, LECTIN RECEPTOR RELATED"/>
    <property type="match status" value="1"/>
</dbReference>
<evidence type="ECO:0000313" key="3">
    <source>
        <dbReference type="Proteomes" id="UP000596742"/>
    </source>
</evidence>
<dbReference type="Pfam" id="PF00059">
    <property type="entry name" value="Lectin_C"/>
    <property type="match status" value="1"/>
</dbReference>
<feature type="non-terminal residue" evidence="2">
    <location>
        <position position="109"/>
    </location>
</feature>
<name>A0A8B6F1Z8_MYTGA</name>
<dbReference type="Proteomes" id="UP000596742">
    <property type="component" value="Unassembled WGS sequence"/>
</dbReference>
<dbReference type="SUPFAM" id="SSF56436">
    <property type="entry name" value="C-type lectin-like"/>
    <property type="match status" value="1"/>
</dbReference>
<comment type="caution">
    <text evidence="2">The sequence shown here is derived from an EMBL/GenBank/DDBJ whole genome shotgun (WGS) entry which is preliminary data.</text>
</comment>
<reference evidence="2" key="1">
    <citation type="submission" date="2018-11" db="EMBL/GenBank/DDBJ databases">
        <authorList>
            <person name="Alioto T."/>
            <person name="Alioto T."/>
        </authorList>
    </citation>
    <scope>NUCLEOTIDE SEQUENCE</scope>
</reference>
<evidence type="ECO:0000313" key="2">
    <source>
        <dbReference type="EMBL" id="VDI43299.1"/>
    </source>
</evidence>
<dbReference type="PROSITE" id="PS50041">
    <property type="entry name" value="C_TYPE_LECTIN_2"/>
    <property type="match status" value="1"/>
</dbReference>
<dbReference type="InterPro" id="IPR016186">
    <property type="entry name" value="C-type_lectin-like/link_sf"/>
</dbReference>
<dbReference type="InterPro" id="IPR050111">
    <property type="entry name" value="C-type_lectin/snaclec_domain"/>
</dbReference>
<dbReference type="AlphaFoldDB" id="A0A8B6F1Z8"/>
<dbReference type="CDD" id="cd00037">
    <property type="entry name" value="CLECT"/>
    <property type="match status" value="1"/>
</dbReference>
<gene>
    <name evidence="2" type="ORF">MGAL_10B045592</name>
</gene>
<accession>A0A8B6F1Z8</accession>
<dbReference type="Gene3D" id="3.10.100.10">
    <property type="entry name" value="Mannose-Binding Protein A, subunit A"/>
    <property type="match status" value="1"/>
</dbReference>
<dbReference type="SMART" id="SM00034">
    <property type="entry name" value="CLECT"/>
    <property type="match status" value="1"/>
</dbReference>
<dbReference type="InterPro" id="IPR001304">
    <property type="entry name" value="C-type_lectin-like"/>
</dbReference>
<proteinExistence type="predicted"/>
<organism evidence="2 3">
    <name type="scientific">Mytilus galloprovincialis</name>
    <name type="common">Mediterranean mussel</name>
    <dbReference type="NCBI Taxonomy" id="29158"/>
    <lineage>
        <taxon>Eukaryota</taxon>
        <taxon>Metazoa</taxon>
        <taxon>Spiralia</taxon>
        <taxon>Lophotrochozoa</taxon>
        <taxon>Mollusca</taxon>
        <taxon>Bivalvia</taxon>
        <taxon>Autobranchia</taxon>
        <taxon>Pteriomorphia</taxon>
        <taxon>Mytilida</taxon>
        <taxon>Mytiloidea</taxon>
        <taxon>Mytilidae</taxon>
        <taxon>Mytilinae</taxon>
        <taxon>Mytilus</taxon>
    </lineage>
</organism>
<dbReference type="OrthoDB" id="7357196at2759"/>
<feature type="domain" description="C-type lectin" evidence="1">
    <location>
        <begin position="1"/>
        <end position="96"/>
    </location>
</feature>
<evidence type="ECO:0000259" key="1">
    <source>
        <dbReference type="PROSITE" id="PS50041"/>
    </source>
</evidence>